<feature type="coiled-coil region" evidence="3">
    <location>
        <begin position="597"/>
        <end position="705"/>
    </location>
</feature>
<feature type="region of interest" description="Disordered" evidence="4">
    <location>
        <begin position="971"/>
        <end position="999"/>
    </location>
</feature>
<dbReference type="Pfam" id="PF07653">
    <property type="entry name" value="SH3_2"/>
    <property type="match status" value="1"/>
</dbReference>
<feature type="region of interest" description="Disordered" evidence="4">
    <location>
        <begin position="1688"/>
        <end position="1713"/>
    </location>
</feature>
<evidence type="ECO:0000256" key="1">
    <source>
        <dbReference type="ARBA" id="ARBA00022443"/>
    </source>
</evidence>
<dbReference type="InterPro" id="IPR001452">
    <property type="entry name" value="SH3_domain"/>
</dbReference>
<evidence type="ECO:0000256" key="2">
    <source>
        <dbReference type="PROSITE-ProRule" id="PRU00192"/>
    </source>
</evidence>
<comment type="caution">
    <text evidence="6">The sequence shown here is derived from an EMBL/GenBank/DDBJ whole genome shotgun (WGS) entry which is preliminary data.</text>
</comment>
<name>A0A401NLC3_SCYTO</name>
<feature type="region of interest" description="Disordered" evidence="4">
    <location>
        <begin position="1"/>
        <end position="63"/>
    </location>
</feature>
<accession>A0A401NLC3</accession>
<feature type="coiled-coil region" evidence="3">
    <location>
        <begin position="210"/>
        <end position="286"/>
    </location>
</feature>
<feature type="region of interest" description="Disordered" evidence="4">
    <location>
        <begin position="1062"/>
        <end position="1083"/>
    </location>
</feature>
<keyword evidence="7" id="KW-1185">Reference proteome</keyword>
<dbReference type="PROSITE" id="PS50002">
    <property type="entry name" value="SH3"/>
    <property type="match status" value="1"/>
</dbReference>
<organism evidence="6 7">
    <name type="scientific">Scyliorhinus torazame</name>
    <name type="common">Cloudy catshark</name>
    <name type="synonym">Catulus torazame</name>
    <dbReference type="NCBI Taxonomy" id="75743"/>
    <lineage>
        <taxon>Eukaryota</taxon>
        <taxon>Metazoa</taxon>
        <taxon>Chordata</taxon>
        <taxon>Craniata</taxon>
        <taxon>Vertebrata</taxon>
        <taxon>Chondrichthyes</taxon>
        <taxon>Elasmobranchii</taxon>
        <taxon>Galeomorphii</taxon>
        <taxon>Galeoidea</taxon>
        <taxon>Carcharhiniformes</taxon>
        <taxon>Scyliorhinidae</taxon>
        <taxon>Scyliorhinus</taxon>
    </lineage>
</organism>
<dbReference type="OrthoDB" id="4158657at2759"/>
<feature type="domain" description="SH3" evidence="5">
    <location>
        <begin position="1922"/>
        <end position="1988"/>
    </location>
</feature>
<dbReference type="SUPFAM" id="SSF50044">
    <property type="entry name" value="SH3-domain"/>
    <property type="match status" value="1"/>
</dbReference>
<feature type="coiled-coil region" evidence="3">
    <location>
        <begin position="375"/>
        <end position="568"/>
    </location>
</feature>
<sequence length="2028" mass="234023">MGSKLIKVQSDQEKGQGAEDNSGAQLQEPHTSEEQHRELLTPTDPKGGEHFESFPGESTALTNQTLAEQLIKLKEENKHSGDRIAELEDYILKLQNFQKSSAEPEFKGNEAVDNQQIFKEKLRECEVELEIRTEESATLRKKFNEMELSHHQLQFERDALKGKLASVRELDSLDSRSSDEEAEGKLGAKTELFQSIKNLEGLLKIKEMSEKELMEMVKELRGQLLQSQDNQRMLSMRCAKLDQLTKQKEDVESKLEERYSQVEQLQKEKENAEEDYQEQVKMLLDEIKERDEAHSQLEAINKDLLQKIGQAGESRDRLESKIAKLKMDLEERVNCELKLKKQCSDLEKTVRDWEHFEQQLNEQFKRVESKQNGKIKSLRKQLEEKDETLKKTLQVMEELRKNIKEAESQLEERQHASPEILKEKKELEAELSRMAEAEVNKAGLIVKMRSRFEMELNEKSKELEALKDEVESLNDELGLSREQQMQQKEGIRKLQERNKVLEELTEDLQEGESKILQEKIARMEKLHNMKEETEEKLQARISKQETLLKEMEETQRRLAQRNEEMGVKQRGMSEELHRWKTKCSHLEKFEREVKFETKCQRDRINELEVAKTNLEAQLQRKISELDEFGFLRKEQANVTAELNKKIEELEFKESACQAAKHNLETQLRKRMKEFDISEASVKSLRRKLEEALEEKQCGIRKVETAMREEKAALGTQLAKESQLVISLQAMIKEECQLSHNLKGELHIKEATIKLLQAEHSTLLARTQALEQDLEEAKSEGTKHNEWETNKREIEALDQRLEELAQSEKILKQTVDNSRWMEAASQRRIQELELSEQRLLDKINELTSKSQQPMTNDSQLTGKLRNLQISERGLRITLTEKEKSEEVLKGKLWRWQNQLKMKEDEMKKQSEYFEHYKQKQQQQLMKLREREQSLHSQIFKLDRERIDLNATSVVLRTELQEVTARFTKLEKAHARRSKDHSEHETELAKMESSRSEREDQIKDNILVLQHDLKKLSEKDEATNQEKEWLRERLRQAEDNEDFLTHKLEDFRSRIHELKLSESSLQEQAEELEEENEKLRRELKEAEENESYLKEVLEEKEKLESLVEEKNRVHNMTLNNSESQLSSDEQETPLENGDILFREELLQNKWTAVLDSARNKNTQTPSIGQCVQEAMIIAKLASESVCGCPKLSEAVKEGRIVPLLEANSCTLADLMQVLRTGDVEKVRATLQSPATQKELAMLLDHEVGHVPSYDLSSSTVEKQEINQTAQETRKCGDYQTVVKGMLSEASVLGDATNNESQSDQLELVSQEVMKEKSRCLPVNMIGDCTDSDRDVCALLKTHFNMNADLTSAGPKALTETIARFETEIQQLQTEKAEVGQQLQCRDNQLLKAAEEKCKLEDELSVANSEVSHLSRKLEEITKEKVQEKESMKNNLRKENEVLEKRNKELLNGMAKLEANQRDLEADFKAKSEECFERISKLKGEKTKLEDTISCMQKENAQRLVECHKAVETLSTQNEILKKRATELESKDQTNTVRGMKGEIGRLVKENKRLLNKLETEETHVIHQTVHQLTREKEDLLAKVGKLEIEVEKHHTENGAAQDKLNSLESENTNLMNLKKYLVQELKAQGAGEITEQDELKETLLRRSDRLLQEGTSQEDDRMMMLKAERMCGVEQTLSLMEQKVGFNVLAEPSGGKHTEGYNDYQSSGSEKKEKDESLKNLKLDYEILHGKLTDAEEKSATRDLQLKHEEHDFPGKGRSDEEPVTEMLQMTSTERNSSLEKLLERAEFELRSKQDELGKMKAEFEELRRKQTEAKLLLAPLKAKLSCLIQKCHGRNSLIVQLARELYRKGLTNAGLIEEAEDMLNDTAILEYSRTFLSSHNQQGNMNINSILAGMSKQEQGLNHWLLSSLSHGSHPFVDSNTPLAYRPCVATADYCPYSKMPHTVLPVLPLSVGDVMHVSGEPDRHGMYVAEVNGELGLVPARFVEEADSIHYPHATQNKPTNTIFGRTLSLEKMRGQFVADLVAKDGPD</sequence>
<keyword evidence="1 2" id="KW-0728">SH3 domain</keyword>
<dbReference type="PANTHER" id="PTHR36866:SF1">
    <property type="entry name" value="GENE 1043-RELATED"/>
    <property type="match status" value="1"/>
</dbReference>
<protein>
    <recommendedName>
        <fullName evidence="5">SH3 domain-containing protein</fullName>
    </recommendedName>
</protein>
<feature type="compositionally biased region" description="Basic and acidic residues" evidence="4">
    <location>
        <begin position="30"/>
        <end position="39"/>
    </location>
</feature>
<feature type="coiled-coil region" evidence="3">
    <location>
        <begin position="1774"/>
        <end position="1808"/>
    </location>
</feature>
<keyword evidence="3" id="KW-0175">Coiled coil</keyword>
<feature type="coiled-coil region" evidence="3">
    <location>
        <begin position="1359"/>
        <end position="1528"/>
    </location>
</feature>
<dbReference type="EMBL" id="BFAA01007685">
    <property type="protein sequence ID" value="GCB61676.1"/>
    <property type="molecule type" value="Genomic_DNA"/>
</dbReference>
<dbReference type="InterPro" id="IPR036028">
    <property type="entry name" value="SH3-like_dom_sf"/>
</dbReference>
<dbReference type="Proteomes" id="UP000288216">
    <property type="component" value="Unassembled WGS sequence"/>
</dbReference>
<dbReference type="InterPro" id="IPR032771">
    <property type="entry name" value="DUF4527"/>
</dbReference>
<feature type="coiled-coil region" evidence="3">
    <location>
        <begin position="1567"/>
        <end position="1615"/>
    </location>
</feature>
<dbReference type="OMA" id="DTISCMQ"/>
<feature type="compositionally biased region" description="Basic and acidic residues" evidence="4">
    <location>
        <begin position="978"/>
        <end position="999"/>
    </location>
</feature>
<proteinExistence type="predicted"/>
<feature type="coiled-coil region" evidence="3">
    <location>
        <begin position="752"/>
        <end position="848"/>
    </location>
</feature>
<dbReference type="Pfam" id="PF15030">
    <property type="entry name" value="DUF4527"/>
    <property type="match status" value="1"/>
</dbReference>
<evidence type="ECO:0000313" key="7">
    <source>
        <dbReference type="Proteomes" id="UP000288216"/>
    </source>
</evidence>
<dbReference type="PANTHER" id="PTHR36866">
    <property type="entry name" value="CHROMOSOME 4 OPEN READING FRAME 50"/>
    <property type="match status" value="1"/>
</dbReference>
<evidence type="ECO:0000256" key="4">
    <source>
        <dbReference type="SAM" id="MobiDB-lite"/>
    </source>
</evidence>
<evidence type="ECO:0000259" key="5">
    <source>
        <dbReference type="PROSITE" id="PS50002"/>
    </source>
</evidence>
<gene>
    <name evidence="6" type="ORF">scyTo_0014367</name>
</gene>
<reference evidence="6 7" key="1">
    <citation type="journal article" date="2018" name="Nat. Ecol. Evol.">
        <title>Shark genomes provide insights into elasmobranch evolution and the origin of vertebrates.</title>
        <authorList>
            <person name="Hara Y"/>
            <person name="Yamaguchi K"/>
            <person name="Onimaru K"/>
            <person name="Kadota M"/>
            <person name="Koyanagi M"/>
            <person name="Keeley SD"/>
            <person name="Tatsumi K"/>
            <person name="Tanaka K"/>
            <person name="Motone F"/>
            <person name="Kageyama Y"/>
            <person name="Nozu R"/>
            <person name="Adachi N"/>
            <person name="Nishimura O"/>
            <person name="Nakagawa R"/>
            <person name="Tanegashima C"/>
            <person name="Kiyatake I"/>
            <person name="Matsumoto R"/>
            <person name="Murakumo K"/>
            <person name="Nishida K"/>
            <person name="Terakita A"/>
            <person name="Kuratani S"/>
            <person name="Sato K"/>
            <person name="Hyodo S Kuraku.S."/>
        </authorList>
    </citation>
    <scope>NUCLEOTIDE SEQUENCE [LARGE SCALE GENOMIC DNA]</scope>
</reference>
<dbReference type="Gene3D" id="2.30.30.40">
    <property type="entry name" value="SH3 Domains"/>
    <property type="match status" value="1"/>
</dbReference>
<evidence type="ECO:0000313" key="6">
    <source>
        <dbReference type="EMBL" id="GCB61676.1"/>
    </source>
</evidence>
<evidence type="ECO:0000256" key="3">
    <source>
        <dbReference type="SAM" id="Coils"/>
    </source>
</evidence>